<evidence type="ECO:0000256" key="13">
    <source>
        <dbReference type="PROSITE-ProRule" id="PRU00121"/>
    </source>
</evidence>
<evidence type="ECO:0000256" key="3">
    <source>
        <dbReference type="ARBA" id="ARBA00022572"/>
    </source>
</evidence>
<dbReference type="PRINTS" id="PR00722">
    <property type="entry name" value="CHYMOTRYPSIN"/>
</dbReference>
<evidence type="ECO:0000256" key="7">
    <source>
        <dbReference type="ARBA" id="ARBA00022825"/>
    </source>
</evidence>
<evidence type="ECO:0000256" key="14">
    <source>
        <dbReference type="RuleBase" id="RU363034"/>
    </source>
</evidence>
<dbReference type="InterPro" id="IPR009003">
    <property type="entry name" value="Peptidase_S1_PA"/>
</dbReference>
<dbReference type="InterPro" id="IPR000001">
    <property type="entry name" value="Kringle"/>
</dbReference>
<dbReference type="CDD" id="cd00054">
    <property type="entry name" value="EGF_CA"/>
    <property type="match status" value="2"/>
</dbReference>
<evidence type="ECO:0000256" key="10">
    <source>
        <dbReference type="ARBA" id="ARBA00036320"/>
    </source>
</evidence>
<dbReference type="CDD" id="cd00108">
    <property type="entry name" value="KR"/>
    <property type="match status" value="1"/>
</dbReference>
<dbReference type="SUPFAM" id="SSF57196">
    <property type="entry name" value="EGF/Laminin"/>
    <property type="match status" value="1"/>
</dbReference>
<evidence type="ECO:0000259" key="17">
    <source>
        <dbReference type="PROSITE" id="PS50026"/>
    </source>
</evidence>
<feature type="region of interest" description="Disordered" evidence="15">
    <location>
        <begin position="23"/>
        <end position="76"/>
    </location>
</feature>
<sequence>MVTKLIFLLVLFALIVPAQFGRGSHGRGHGDGKKPGHGHRPGHGHKHDKHSRGRYTPSENDYDDEGSDEPSEEDDDGDWLMELLDLKDECNPNPCLNNGVCEIKKGKIKCDCPRPFKGKRCQKAHKVCKRRTCGHGQCIVTSTPPFYECKCREPYQPPDCRKASTCVPNPCKNGGSCVQDGKDFDCICTEDYDGRFCQVGPDDCYEGNGQSYQGMVSETEDGYECLHWNSDFILDKGTDPFSKYEDVNGLGPHNYCRNPDGDSKPWCFIRRRNKLRWDYCDVRECPEPTANPTAAATAKPEQPTAEPGKPTAAPERPMTAPPEPMPTPTAGLEGPPTTPAPPQPSLVPTDSAVTTGQPVQKDFSTCGKPEPSQVTTRIYGGMKAIPGAHPWQVSLQFRPLGSTQEFVHSCGGVLIQSCWVLTAGHCIKKQQDMRAVVGGQNLGRDEPTEQILDVEKAILHQNYRETSEAVYNDIALLKLKKTNADFGSAHLLDAKVLLIPQDRCKSEKVYGKVLDDSMFCAGYLKGGVDSCQGDSGGPLVCKKDGVHYVYGLVSWGDSCAKENKPGVYTRLTTFQEWIESTIEANTP</sequence>
<dbReference type="PROSITE" id="PS50070">
    <property type="entry name" value="KRINGLE_2"/>
    <property type="match status" value="1"/>
</dbReference>
<feature type="domain" description="Peptidase S1" evidence="19">
    <location>
        <begin position="378"/>
        <end position="583"/>
    </location>
</feature>
<dbReference type="InterPro" id="IPR033116">
    <property type="entry name" value="TRYPSIN_SER"/>
</dbReference>
<proteinExistence type="predicted"/>
<dbReference type="InterPro" id="IPR018056">
    <property type="entry name" value="Kringle_CS"/>
</dbReference>
<dbReference type="GO" id="GO:0005615">
    <property type="term" value="C:extracellular space"/>
    <property type="evidence" value="ECO:0007669"/>
    <property type="project" value="TreeGrafter"/>
</dbReference>
<dbReference type="InterPro" id="IPR038178">
    <property type="entry name" value="Kringle_sf"/>
</dbReference>
<comment type="catalytic activity">
    <reaction evidence="10">
        <text>Preferential cleavage: Arg-|-Xaa, Lys-|-Xaa.</text>
        <dbReference type="EC" id="3.4.21.4"/>
    </reaction>
</comment>
<dbReference type="PANTHER" id="PTHR24264">
    <property type="entry name" value="TRYPSIN-RELATED"/>
    <property type="match status" value="1"/>
</dbReference>
<evidence type="ECO:0000256" key="1">
    <source>
        <dbReference type="ARBA" id="ARBA00004239"/>
    </source>
</evidence>
<keyword evidence="7 14" id="KW-0720">Serine protease</keyword>
<dbReference type="Pfam" id="PF00089">
    <property type="entry name" value="Trypsin"/>
    <property type="match status" value="2"/>
</dbReference>
<gene>
    <name evidence="20" type="ORF">AGOR_G00114870</name>
</gene>
<keyword evidence="5 16" id="KW-0732">Signal</keyword>
<feature type="compositionally biased region" description="Low complexity" evidence="15">
    <location>
        <begin position="288"/>
        <end position="301"/>
    </location>
</feature>
<dbReference type="PROSITE" id="PS00135">
    <property type="entry name" value="TRYPSIN_SER"/>
    <property type="match status" value="1"/>
</dbReference>
<evidence type="ECO:0000256" key="2">
    <source>
        <dbReference type="ARBA" id="ARBA00022525"/>
    </source>
</evidence>
<keyword evidence="3 13" id="KW-0420">Kringle</keyword>
<keyword evidence="4 14" id="KW-0645">Protease</keyword>
<evidence type="ECO:0000256" key="12">
    <source>
        <dbReference type="PROSITE-ProRule" id="PRU00076"/>
    </source>
</evidence>
<dbReference type="Proteomes" id="UP000829720">
    <property type="component" value="Unassembled WGS sequence"/>
</dbReference>
<name>A0A8T3DDP7_9TELE</name>
<dbReference type="SMART" id="SM00181">
    <property type="entry name" value="EGF"/>
    <property type="match status" value="3"/>
</dbReference>
<feature type="disulfide bond" evidence="12">
    <location>
        <begin position="188"/>
        <end position="197"/>
    </location>
</feature>
<protein>
    <recommendedName>
        <fullName evidence="11">trypsin</fullName>
        <ecNumber evidence="11">3.4.21.4</ecNumber>
    </recommendedName>
</protein>
<dbReference type="PANTHER" id="PTHR24264:SF40">
    <property type="entry name" value="HYALURONAN-BINDING PROTEIN 2"/>
    <property type="match status" value="1"/>
</dbReference>
<dbReference type="Gene3D" id="2.10.25.10">
    <property type="entry name" value="Laminin"/>
    <property type="match status" value="2"/>
</dbReference>
<dbReference type="AlphaFoldDB" id="A0A8T3DDP7"/>
<evidence type="ECO:0000256" key="8">
    <source>
        <dbReference type="ARBA" id="ARBA00023157"/>
    </source>
</evidence>
<reference evidence="20" key="1">
    <citation type="submission" date="2021-01" db="EMBL/GenBank/DDBJ databases">
        <authorList>
            <person name="Zahm M."/>
            <person name="Roques C."/>
            <person name="Cabau C."/>
            <person name="Klopp C."/>
            <person name="Donnadieu C."/>
            <person name="Jouanno E."/>
            <person name="Lampietro C."/>
            <person name="Louis A."/>
            <person name="Herpin A."/>
            <person name="Echchiki A."/>
            <person name="Berthelot C."/>
            <person name="Parey E."/>
            <person name="Roest-Crollius H."/>
            <person name="Braasch I."/>
            <person name="Postlethwait J."/>
            <person name="Bobe J."/>
            <person name="Montfort J."/>
            <person name="Bouchez O."/>
            <person name="Begum T."/>
            <person name="Mejri S."/>
            <person name="Adams A."/>
            <person name="Chen W.-J."/>
            <person name="Guiguen Y."/>
        </authorList>
    </citation>
    <scope>NUCLEOTIDE SEQUENCE</scope>
    <source>
        <tissue evidence="20">Blood</tissue>
    </source>
</reference>
<keyword evidence="6 14" id="KW-0378">Hydrolase</keyword>
<dbReference type="PROSITE" id="PS01186">
    <property type="entry name" value="EGF_2"/>
    <property type="match status" value="2"/>
</dbReference>
<dbReference type="Pfam" id="PF00051">
    <property type="entry name" value="Kringle"/>
    <property type="match status" value="1"/>
</dbReference>
<comment type="caution">
    <text evidence="20">The sequence shown here is derived from an EMBL/GenBank/DDBJ whole genome shotgun (WGS) entry which is preliminary data.</text>
</comment>
<evidence type="ECO:0000256" key="6">
    <source>
        <dbReference type="ARBA" id="ARBA00022801"/>
    </source>
</evidence>
<dbReference type="Pfam" id="PF00008">
    <property type="entry name" value="EGF"/>
    <property type="match status" value="2"/>
</dbReference>
<dbReference type="GO" id="GO:0006508">
    <property type="term" value="P:proteolysis"/>
    <property type="evidence" value="ECO:0007669"/>
    <property type="project" value="UniProtKB-KW"/>
</dbReference>
<dbReference type="FunFam" id="2.40.10.10:FF:000004">
    <property type="entry name" value="Tryptase gamma 1"/>
    <property type="match status" value="1"/>
</dbReference>
<feature type="compositionally biased region" description="Pro residues" evidence="15">
    <location>
        <begin position="336"/>
        <end position="345"/>
    </location>
</feature>
<dbReference type="PROSITE" id="PS00021">
    <property type="entry name" value="KRINGLE_1"/>
    <property type="match status" value="1"/>
</dbReference>
<feature type="signal peptide" evidence="16">
    <location>
        <begin position="1"/>
        <end position="23"/>
    </location>
</feature>
<dbReference type="SUPFAM" id="SSF57440">
    <property type="entry name" value="Kringle-like"/>
    <property type="match status" value="1"/>
</dbReference>
<dbReference type="PRINTS" id="PR00018">
    <property type="entry name" value="KRINGLE"/>
</dbReference>
<evidence type="ECO:0000256" key="16">
    <source>
        <dbReference type="SAM" id="SignalP"/>
    </source>
</evidence>
<feature type="region of interest" description="Disordered" evidence="15">
    <location>
        <begin position="288"/>
        <end position="372"/>
    </location>
</feature>
<keyword evidence="12" id="KW-0245">EGF-like domain</keyword>
<feature type="domain" description="Kringle" evidence="18">
    <location>
        <begin position="203"/>
        <end position="285"/>
    </location>
</feature>
<keyword evidence="8 12" id="KW-1015">Disulfide bond</keyword>
<dbReference type="EC" id="3.4.21.4" evidence="11"/>
<dbReference type="InterPro" id="IPR018114">
    <property type="entry name" value="TRYPSIN_HIS"/>
</dbReference>
<dbReference type="CDD" id="cd00190">
    <property type="entry name" value="Tryp_SPc"/>
    <property type="match status" value="1"/>
</dbReference>
<accession>A0A8T3DDP7</accession>
<feature type="domain" description="EGF-like" evidence="17">
    <location>
        <begin position="86"/>
        <end position="122"/>
    </location>
</feature>
<dbReference type="SUPFAM" id="SSF50494">
    <property type="entry name" value="Trypsin-like serine proteases"/>
    <property type="match status" value="1"/>
</dbReference>
<dbReference type="InterPro" id="IPR000742">
    <property type="entry name" value="EGF"/>
</dbReference>
<evidence type="ECO:0000256" key="11">
    <source>
        <dbReference type="ARBA" id="ARBA00038868"/>
    </source>
</evidence>
<feature type="chain" id="PRO_5035735393" description="trypsin" evidence="16">
    <location>
        <begin position="24"/>
        <end position="587"/>
    </location>
</feature>
<evidence type="ECO:0000256" key="9">
    <source>
        <dbReference type="ARBA" id="ARBA00023180"/>
    </source>
</evidence>
<dbReference type="InterPro" id="IPR001254">
    <property type="entry name" value="Trypsin_dom"/>
</dbReference>
<dbReference type="Gene3D" id="2.40.20.10">
    <property type="entry name" value="Plasminogen Kringle 4"/>
    <property type="match status" value="1"/>
</dbReference>
<keyword evidence="21" id="KW-1185">Reference proteome</keyword>
<dbReference type="GO" id="GO:0004252">
    <property type="term" value="F:serine-type endopeptidase activity"/>
    <property type="evidence" value="ECO:0007669"/>
    <property type="project" value="UniProtKB-EC"/>
</dbReference>
<evidence type="ECO:0000313" key="20">
    <source>
        <dbReference type="EMBL" id="KAI1894346.1"/>
    </source>
</evidence>
<dbReference type="PROSITE" id="PS00022">
    <property type="entry name" value="EGF_1"/>
    <property type="match status" value="2"/>
</dbReference>
<dbReference type="InterPro" id="IPR001314">
    <property type="entry name" value="Peptidase_S1A"/>
</dbReference>
<dbReference type="EMBL" id="JAERUA010000010">
    <property type="protein sequence ID" value="KAI1894346.1"/>
    <property type="molecule type" value="Genomic_DNA"/>
</dbReference>
<dbReference type="InterPro" id="IPR013806">
    <property type="entry name" value="Kringle-like"/>
</dbReference>
<dbReference type="InterPro" id="IPR043504">
    <property type="entry name" value="Peptidase_S1_PA_chymotrypsin"/>
</dbReference>
<dbReference type="FunFam" id="2.40.20.10:FF:000001">
    <property type="entry name" value="Urokinase-type plasminogen activator"/>
    <property type="match status" value="1"/>
</dbReference>
<dbReference type="PROSITE" id="PS50026">
    <property type="entry name" value="EGF_3"/>
    <property type="match status" value="2"/>
</dbReference>
<dbReference type="FunFam" id="2.40.10.10:FF:000054">
    <property type="entry name" value="Complement C1r subcomponent"/>
    <property type="match status" value="1"/>
</dbReference>
<dbReference type="PROSITE" id="PS50240">
    <property type="entry name" value="TRYPSIN_DOM"/>
    <property type="match status" value="1"/>
</dbReference>
<dbReference type="PROSITE" id="PS00134">
    <property type="entry name" value="TRYPSIN_HIS"/>
    <property type="match status" value="1"/>
</dbReference>
<evidence type="ECO:0000259" key="19">
    <source>
        <dbReference type="PROSITE" id="PS50240"/>
    </source>
</evidence>
<comment type="caution">
    <text evidence="12">Lacks conserved residue(s) required for the propagation of feature annotation.</text>
</comment>
<keyword evidence="9" id="KW-0325">Glycoprotein</keyword>
<evidence type="ECO:0000259" key="18">
    <source>
        <dbReference type="PROSITE" id="PS50070"/>
    </source>
</evidence>
<evidence type="ECO:0000313" key="21">
    <source>
        <dbReference type="Proteomes" id="UP000829720"/>
    </source>
</evidence>
<dbReference type="InterPro" id="IPR050127">
    <property type="entry name" value="Serine_Proteases_S1"/>
</dbReference>
<feature type="compositionally biased region" description="Basic residues" evidence="15">
    <location>
        <begin position="35"/>
        <end position="53"/>
    </location>
</feature>
<dbReference type="SMART" id="SM00020">
    <property type="entry name" value="Tryp_SPc"/>
    <property type="match status" value="1"/>
</dbReference>
<evidence type="ECO:0000256" key="4">
    <source>
        <dbReference type="ARBA" id="ARBA00022670"/>
    </source>
</evidence>
<comment type="subcellular location">
    <subcellularLocation>
        <location evidence="1">Secreted</location>
        <location evidence="1">Extracellular space</location>
    </subcellularLocation>
</comment>
<feature type="disulfide bond" evidence="12">
    <location>
        <begin position="112"/>
        <end position="121"/>
    </location>
</feature>
<evidence type="ECO:0000256" key="5">
    <source>
        <dbReference type="ARBA" id="ARBA00022729"/>
    </source>
</evidence>
<feature type="compositionally biased region" description="Acidic residues" evidence="15">
    <location>
        <begin position="60"/>
        <end position="76"/>
    </location>
</feature>
<feature type="domain" description="EGF-like" evidence="17">
    <location>
        <begin position="162"/>
        <end position="198"/>
    </location>
</feature>
<dbReference type="Gene3D" id="2.40.10.10">
    <property type="entry name" value="Trypsin-like serine proteases"/>
    <property type="match status" value="3"/>
</dbReference>
<dbReference type="SMART" id="SM00130">
    <property type="entry name" value="KR"/>
    <property type="match status" value="1"/>
</dbReference>
<dbReference type="OrthoDB" id="9937281at2759"/>
<keyword evidence="2" id="KW-0964">Secreted</keyword>
<evidence type="ECO:0000256" key="15">
    <source>
        <dbReference type="SAM" id="MobiDB-lite"/>
    </source>
</evidence>
<organism evidence="20 21">
    <name type="scientific">Albula goreensis</name>
    <dbReference type="NCBI Taxonomy" id="1534307"/>
    <lineage>
        <taxon>Eukaryota</taxon>
        <taxon>Metazoa</taxon>
        <taxon>Chordata</taxon>
        <taxon>Craniata</taxon>
        <taxon>Vertebrata</taxon>
        <taxon>Euteleostomi</taxon>
        <taxon>Actinopterygii</taxon>
        <taxon>Neopterygii</taxon>
        <taxon>Teleostei</taxon>
        <taxon>Albuliformes</taxon>
        <taxon>Albulidae</taxon>
        <taxon>Albula</taxon>
    </lineage>
</organism>